<dbReference type="WBParaSite" id="PSAMB.scaffold5360size11897.g26464.t1">
    <property type="protein sequence ID" value="PSAMB.scaffold5360size11897.g26464.t1"/>
    <property type="gene ID" value="PSAMB.scaffold5360size11897.g26464"/>
</dbReference>
<dbReference type="Proteomes" id="UP000887566">
    <property type="component" value="Unplaced"/>
</dbReference>
<dbReference type="AlphaFoldDB" id="A0A914WV26"/>
<evidence type="ECO:0000313" key="1">
    <source>
        <dbReference type="Proteomes" id="UP000887566"/>
    </source>
</evidence>
<accession>A0A914WV26</accession>
<proteinExistence type="predicted"/>
<keyword evidence="1" id="KW-1185">Reference proteome</keyword>
<name>A0A914WV26_9BILA</name>
<organism evidence="1 2">
    <name type="scientific">Plectus sambesii</name>
    <dbReference type="NCBI Taxonomy" id="2011161"/>
    <lineage>
        <taxon>Eukaryota</taxon>
        <taxon>Metazoa</taxon>
        <taxon>Ecdysozoa</taxon>
        <taxon>Nematoda</taxon>
        <taxon>Chromadorea</taxon>
        <taxon>Plectida</taxon>
        <taxon>Plectina</taxon>
        <taxon>Plectoidea</taxon>
        <taxon>Plectidae</taxon>
        <taxon>Plectus</taxon>
    </lineage>
</organism>
<evidence type="ECO:0000313" key="2">
    <source>
        <dbReference type="WBParaSite" id="PSAMB.scaffold5360size11897.g26464.t1"/>
    </source>
</evidence>
<reference evidence="2" key="1">
    <citation type="submission" date="2022-11" db="UniProtKB">
        <authorList>
            <consortium name="WormBaseParasite"/>
        </authorList>
    </citation>
    <scope>IDENTIFICATION</scope>
</reference>
<sequence length="153" mass="17634">MVLIEEVYDSTTDAQRRPPLPFFLRLLSVVPLFQRLVNDHVTDQEQARTFLLDYDRPILDMIDIYLTDYKGLSSGLEGHPLRAMRTLRKMIKSQRFADKIHDFYICRTAGGAFGTYASSPSGRPSRQRRPTVTFADFSPTDSFLLFVRRGPRS</sequence>
<protein>
    <submittedName>
        <fullName evidence="2">Uncharacterized protein</fullName>
    </submittedName>
</protein>